<dbReference type="AlphaFoldDB" id="A0AA39XPL4"/>
<gene>
    <name evidence="3" type="ORF">DIS24_g10348</name>
</gene>
<keyword evidence="1" id="KW-0812">Transmembrane</keyword>
<feature type="signal peptide" evidence="2">
    <location>
        <begin position="1"/>
        <end position="16"/>
    </location>
</feature>
<evidence type="ECO:0000313" key="4">
    <source>
        <dbReference type="Proteomes" id="UP001175001"/>
    </source>
</evidence>
<keyword evidence="1" id="KW-0472">Membrane</keyword>
<feature type="transmembrane region" description="Helical" evidence="1">
    <location>
        <begin position="371"/>
        <end position="393"/>
    </location>
</feature>
<feature type="chain" id="PRO_5041219011" evidence="2">
    <location>
        <begin position="17"/>
        <end position="470"/>
    </location>
</feature>
<accession>A0AA39XPL4</accession>
<keyword evidence="2" id="KW-0732">Signal</keyword>
<dbReference type="EMBL" id="JAUJDW010000109">
    <property type="protein sequence ID" value="KAK0637888.1"/>
    <property type="molecule type" value="Genomic_DNA"/>
</dbReference>
<evidence type="ECO:0000256" key="2">
    <source>
        <dbReference type="SAM" id="SignalP"/>
    </source>
</evidence>
<evidence type="ECO:0000256" key="1">
    <source>
        <dbReference type="SAM" id="Phobius"/>
    </source>
</evidence>
<organism evidence="3 4">
    <name type="scientific">Lasiodiplodia hormozganensis</name>
    <dbReference type="NCBI Taxonomy" id="869390"/>
    <lineage>
        <taxon>Eukaryota</taxon>
        <taxon>Fungi</taxon>
        <taxon>Dikarya</taxon>
        <taxon>Ascomycota</taxon>
        <taxon>Pezizomycotina</taxon>
        <taxon>Dothideomycetes</taxon>
        <taxon>Dothideomycetes incertae sedis</taxon>
        <taxon>Botryosphaeriales</taxon>
        <taxon>Botryosphaeriaceae</taxon>
        <taxon>Lasiodiplodia</taxon>
    </lineage>
</organism>
<keyword evidence="1" id="KW-1133">Transmembrane helix</keyword>
<proteinExistence type="predicted"/>
<sequence>MLQVTTFLWFFGLVLQLIPLATIFPPGALIVLPQLASTTENVSVPTFDVRYRGNGSLNAMYNNALFLAGSDGWYKNPNDFTLRIAKSAMLNGEYLISRSPCGLNCSYAIQFDGPEFSCGEGNWAGLENRTFEFYGEFSSYRNEQEARPEYSPPANFLGAPSRRGDKYYFDVQYGEGGMANMTCTYFASTYHGNVTFINGTQTIEVEAVRKYALNATALSYPYLFAPYEVVPSGDKDDSAAFEKPFSDDTILATGGRPDSPNITVSDAYHDSNIRAIADAVAFTLGGAISKAGMEGEFVGNTLLVQTPWVPTTKAWLGTTYDFSQLTPSLYEEMLRNVTISMLARPNTNTTARVTKSPWENAYKFARRESLIWAYGVSLVVSAGFIIFGIVALVQNGVPAESGGFMQVLCTTTGDNLAINREAATCSMGGSSNFSNELKELRVRYGYIKATAGDEGKPRAGFGTREETDAI</sequence>
<name>A0AA39XPL4_9PEZI</name>
<reference evidence="3" key="1">
    <citation type="submission" date="2023-06" db="EMBL/GenBank/DDBJ databases">
        <title>Multi-omics analyses reveal the molecular pathogenesis toolkit of Lasiodiplodia hormozganensis, a cross-kingdom pathogen.</title>
        <authorList>
            <person name="Felix C."/>
            <person name="Meneses R."/>
            <person name="Goncalves M.F.M."/>
            <person name="Tilleman L."/>
            <person name="Duarte A.S."/>
            <person name="Jorrin-Novo J.V."/>
            <person name="Van De Peer Y."/>
            <person name="Deforce D."/>
            <person name="Van Nieuwerburgh F."/>
            <person name="Esteves A.C."/>
            <person name="Alves A."/>
        </authorList>
    </citation>
    <scope>NUCLEOTIDE SEQUENCE</scope>
    <source>
        <strain evidence="3">CBS 339.90</strain>
    </source>
</reference>
<comment type="caution">
    <text evidence="3">The sequence shown here is derived from an EMBL/GenBank/DDBJ whole genome shotgun (WGS) entry which is preliminary data.</text>
</comment>
<dbReference type="PANTHER" id="PTHR35041">
    <property type="entry name" value="MEDIATOR OF RNA POLYMERASE II TRANSCRIPTION SUBUNIT 1"/>
    <property type="match status" value="1"/>
</dbReference>
<dbReference type="PANTHER" id="PTHR35041:SF6">
    <property type="entry name" value="FORMYLMETHIONINE DEFORMYLASE-LIKE PROTEIN-RELATED"/>
    <property type="match status" value="1"/>
</dbReference>
<dbReference type="Proteomes" id="UP001175001">
    <property type="component" value="Unassembled WGS sequence"/>
</dbReference>
<keyword evidence="4" id="KW-1185">Reference proteome</keyword>
<protein>
    <submittedName>
        <fullName evidence="3">Uncharacterized protein</fullName>
    </submittedName>
</protein>
<evidence type="ECO:0000313" key="3">
    <source>
        <dbReference type="EMBL" id="KAK0637888.1"/>
    </source>
</evidence>